<feature type="domain" description="Conserved oligomeric Golgi complex subunit 2 N-terminal" evidence="10">
    <location>
        <begin position="7"/>
        <end position="75"/>
    </location>
</feature>
<dbReference type="InterPro" id="IPR024602">
    <property type="entry name" value="COG_su2_N"/>
</dbReference>
<evidence type="ECO:0000256" key="3">
    <source>
        <dbReference type="ARBA" id="ARBA00020977"/>
    </source>
</evidence>
<proteinExistence type="inferred from homology"/>
<evidence type="ECO:0000256" key="6">
    <source>
        <dbReference type="ARBA" id="ARBA00023034"/>
    </source>
</evidence>
<keyword evidence="7" id="KW-0472">Membrane</keyword>
<evidence type="ECO:0000313" key="13">
    <source>
        <dbReference type="Proteomes" id="UP001189429"/>
    </source>
</evidence>
<keyword evidence="4" id="KW-0813">Transport</keyword>
<feature type="compositionally biased region" description="Low complexity" evidence="9">
    <location>
        <begin position="170"/>
        <end position="196"/>
    </location>
</feature>
<feature type="domain" description="COG complex component COG2 C-terminal" evidence="11">
    <location>
        <begin position="454"/>
        <end position="763"/>
    </location>
</feature>
<evidence type="ECO:0000256" key="7">
    <source>
        <dbReference type="ARBA" id="ARBA00023136"/>
    </source>
</evidence>
<sequence>MEEIPASEFDGRDFDAREVVQRYRKRVPLPQLQKGLRAHHAATRQELVELINEKYADFVSLSSQMQGVERALKPLRVPLEESSDLMQGLRSKLRSILGQADEAHESLAQVRARKDALVAYIENARILDRAKAQAARGGGRERRDALSEHASLENVARDLRRIRLNLGGEARAAGAGSGSPAASGPGGEAPAAAALGRPPPPALGASPECQALLREAADFEEQFAGQVRERLLGLAVAARRRWDAAGGGAEATPGSAPALARGELLAVAHLCRALVAVGRAGAAEEVFAQVFTEEVLDRATSECTAAAEEIQRRSSLGDAGTSPGGSLTLAIGAGAVDLGPFFAAVGAALLGEDTPVVWLARQLGGGAGPCEEGAEAQSSLLAVPSLALVANAVATPALQHVQRVWPNTFMPAFPDVFAANYAQSALFLKAAEARMSAAERSAFRQGAALRDFQRRWKTQVYSSLRKKETEQRLEAAAAASRVPQAGPPAAAPAHSAAGRGFWVRASGELAGSLEMLWSDRWYLEMVQTSLELLARYARIVQSLVDGVRGDEGGWDAAASPPAWSPSSVPVHLARVASDVFAVIAELRCARGAPGAEAEGRWARMVLARAPPGSGRPREVVGELLGQAVQGLGAPLEALQEVVVRHVAAAAAPEFAAIRGIPAFYRMLDKPVPRKATPYVESAMRPIQALREAAGEVAPAEVVAEWTRQAVDGAAAEFATQAAQLLESTRQQEASLRRLGNRGAGGESQVSDLDKIHIQLALDASAFAAAAAGLGAAPEGCHGLRRLQEVVEPLRALFEAHRPVDA</sequence>
<dbReference type="PANTHER" id="PTHR12961:SF0">
    <property type="entry name" value="CONSERVED OLIGOMERIC GOLGI COMPLEX SUBUNIT 2"/>
    <property type="match status" value="1"/>
</dbReference>
<keyword evidence="6" id="KW-0333">Golgi apparatus</keyword>
<dbReference type="InterPro" id="IPR009316">
    <property type="entry name" value="COG2"/>
</dbReference>
<feature type="region of interest" description="Disordered" evidence="9">
    <location>
        <begin position="170"/>
        <end position="206"/>
    </location>
</feature>
<dbReference type="Pfam" id="PF12022">
    <property type="entry name" value="COG2_C"/>
    <property type="match status" value="1"/>
</dbReference>
<comment type="subcellular location">
    <subcellularLocation>
        <location evidence="1">Golgi apparatus membrane</location>
        <topology evidence="1">Peripheral membrane protein</topology>
    </subcellularLocation>
</comment>
<comment type="caution">
    <text evidence="12">The sequence shown here is derived from an EMBL/GenBank/DDBJ whole genome shotgun (WGS) entry which is preliminary data.</text>
</comment>
<dbReference type="PANTHER" id="PTHR12961">
    <property type="entry name" value="CONSERVED OLIGOMERIC GOLGI COMPLEX COMPONENT 2"/>
    <property type="match status" value="1"/>
</dbReference>
<reference evidence="12" key="1">
    <citation type="submission" date="2023-10" db="EMBL/GenBank/DDBJ databases">
        <authorList>
            <person name="Chen Y."/>
            <person name="Shah S."/>
            <person name="Dougan E. K."/>
            <person name="Thang M."/>
            <person name="Chan C."/>
        </authorList>
    </citation>
    <scope>NUCLEOTIDE SEQUENCE [LARGE SCALE GENOMIC DNA]</scope>
</reference>
<dbReference type="InterPro" id="IPR024603">
    <property type="entry name" value="COG_complex_COG2_C"/>
</dbReference>
<evidence type="ECO:0000256" key="5">
    <source>
        <dbReference type="ARBA" id="ARBA00022927"/>
    </source>
</evidence>
<comment type="similarity">
    <text evidence="2">Belongs to the COG2 family.</text>
</comment>
<evidence type="ECO:0000313" key="12">
    <source>
        <dbReference type="EMBL" id="CAK0814746.1"/>
    </source>
</evidence>
<dbReference type="Proteomes" id="UP001189429">
    <property type="component" value="Unassembled WGS sequence"/>
</dbReference>
<evidence type="ECO:0000256" key="8">
    <source>
        <dbReference type="ARBA" id="ARBA00031344"/>
    </source>
</evidence>
<evidence type="ECO:0000256" key="2">
    <source>
        <dbReference type="ARBA" id="ARBA00007603"/>
    </source>
</evidence>
<evidence type="ECO:0000259" key="11">
    <source>
        <dbReference type="Pfam" id="PF12022"/>
    </source>
</evidence>
<evidence type="ECO:0000259" key="10">
    <source>
        <dbReference type="Pfam" id="PF06148"/>
    </source>
</evidence>
<keyword evidence="13" id="KW-1185">Reference proteome</keyword>
<protein>
    <recommendedName>
        <fullName evidence="3">Conserved oligomeric Golgi complex subunit 2</fullName>
    </recommendedName>
    <alternativeName>
        <fullName evidence="8">Component of oligomeric Golgi complex 2</fullName>
    </alternativeName>
</protein>
<keyword evidence="5" id="KW-0653">Protein transport</keyword>
<evidence type="ECO:0000256" key="9">
    <source>
        <dbReference type="SAM" id="MobiDB-lite"/>
    </source>
</evidence>
<gene>
    <name evidence="12" type="ORF">PCOR1329_LOCUS18263</name>
</gene>
<dbReference type="Pfam" id="PF06148">
    <property type="entry name" value="COG2_N"/>
    <property type="match status" value="1"/>
</dbReference>
<organism evidence="12 13">
    <name type="scientific">Prorocentrum cordatum</name>
    <dbReference type="NCBI Taxonomy" id="2364126"/>
    <lineage>
        <taxon>Eukaryota</taxon>
        <taxon>Sar</taxon>
        <taxon>Alveolata</taxon>
        <taxon>Dinophyceae</taxon>
        <taxon>Prorocentrales</taxon>
        <taxon>Prorocentraceae</taxon>
        <taxon>Prorocentrum</taxon>
    </lineage>
</organism>
<accession>A0ABN9R7A9</accession>
<evidence type="ECO:0000256" key="1">
    <source>
        <dbReference type="ARBA" id="ARBA00004395"/>
    </source>
</evidence>
<name>A0ABN9R7A9_9DINO</name>
<dbReference type="EMBL" id="CAUYUJ010005726">
    <property type="protein sequence ID" value="CAK0814746.1"/>
    <property type="molecule type" value="Genomic_DNA"/>
</dbReference>
<evidence type="ECO:0000256" key="4">
    <source>
        <dbReference type="ARBA" id="ARBA00022448"/>
    </source>
</evidence>